<evidence type="ECO:0000256" key="3">
    <source>
        <dbReference type="SAM" id="MobiDB-lite"/>
    </source>
</evidence>
<proteinExistence type="inferred from homology"/>
<organism evidence="6 7">
    <name type="scientific">Algisphaera agarilytica</name>
    <dbReference type="NCBI Taxonomy" id="1385975"/>
    <lineage>
        <taxon>Bacteria</taxon>
        <taxon>Pseudomonadati</taxon>
        <taxon>Planctomycetota</taxon>
        <taxon>Phycisphaerae</taxon>
        <taxon>Phycisphaerales</taxon>
        <taxon>Phycisphaeraceae</taxon>
        <taxon>Algisphaera</taxon>
    </lineage>
</organism>
<evidence type="ECO:0000256" key="2">
    <source>
        <dbReference type="ARBA" id="ARBA00023002"/>
    </source>
</evidence>
<reference evidence="6 7" key="1">
    <citation type="submission" date="2020-08" db="EMBL/GenBank/DDBJ databases">
        <title>Genomic Encyclopedia of Type Strains, Phase IV (KMG-IV): sequencing the most valuable type-strain genomes for metagenomic binning, comparative biology and taxonomic classification.</title>
        <authorList>
            <person name="Goeker M."/>
        </authorList>
    </citation>
    <scope>NUCLEOTIDE SEQUENCE [LARGE SCALE GENOMIC DNA]</scope>
    <source>
        <strain evidence="6 7">DSM 103725</strain>
    </source>
</reference>
<feature type="domain" description="GFO/IDH/MocA-like oxidoreductase" evidence="5">
    <location>
        <begin position="136"/>
        <end position="258"/>
    </location>
</feature>
<dbReference type="InterPro" id="IPR000683">
    <property type="entry name" value="Gfo/Idh/MocA-like_OxRdtase_N"/>
</dbReference>
<dbReference type="InterPro" id="IPR055170">
    <property type="entry name" value="GFO_IDH_MocA-like_dom"/>
</dbReference>
<gene>
    <name evidence="6" type="ORF">HNQ40_000868</name>
</gene>
<dbReference type="Gene3D" id="3.40.50.720">
    <property type="entry name" value="NAD(P)-binding Rossmann-like Domain"/>
    <property type="match status" value="1"/>
</dbReference>
<dbReference type="RefSeq" id="WP_184676662.1">
    <property type="nucleotide sequence ID" value="NZ_JACHGY010000001.1"/>
</dbReference>
<dbReference type="PANTHER" id="PTHR22604:SF105">
    <property type="entry name" value="TRANS-1,2-DIHYDROBENZENE-1,2-DIOL DEHYDROGENASE"/>
    <property type="match status" value="1"/>
</dbReference>
<dbReference type="GO" id="GO:0000166">
    <property type="term" value="F:nucleotide binding"/>
    <property type="evidence" value="ECO:0007669"/>
    <property type="project" value="InterPro"/>
</dbReference>
<dbReference type="Proteomes" id="UP000541810">
    <property type="component" value="Unassembled WGS sequence"/>
</dbReference>
<evidence type="ECO:0000259" key="4">
    <source>
        <dbReference type="Pfam" id="PF01408"/>
    </source>
</evidence>
<evidence type="ECO:0000256" key="1">
    <source>
        <dbReference type="ARBA" id="ARBA00010928"/>
    </source>
</evidence>
<accession>A0A7X0LJP7</accession>
<evidence type="ECO:0000313" key="6">
    <source>
        <dbReference type="EMBL" id="MBB6429062.1"/>
    </source>
</evidence>
<comment type="caution">
    <text evidence="6">The sequence shown here is derived from an EMBL/GenBank/DDBJ whole genome shotgun (WGS) entry which is preliminary data.</text>
</comment>
<feature type="domain" description="Gfo/Idh/MocA-like oxidoreductase N-terminal" evidence="4">
    <location>
        <begin position="5"/>
        <end position="125"/>
    </location>
</feature>
<keyword evidence="2" id="KW-0560">Oxidoreductase</keyword>
<dbReference type="AlphaFoldDB" id="A0A7X0LJP7"/>
<keyword evidence="7" id="KW-1185">Reference proteome</keyword>
<dbReference type="SUPFAM" id="SSF51735">
    <property type="entry name" value="NAD(P)-binding Rossmann-fold domains"/>
    <property type="match status" value="1"/>
</dbReference>
<dbReference type="InterPro" id="IPR050984">
    <property type="entry name" value="Gfo/Idh/MocA_domain"/>
</dbReference>
<dbReference type="EMBL" id="JACHGY010000001">
    <property type="protein sequence ID" value="MBB6429062.1"/>
    <property type="molecule type" value="Genomic_DNA"/>
</dbReference>
<evidence type="ECO:0000259" key="5">
    <source>
        <dbReference type="Pfam" id="PF22725"/>
    </source>
</evidence>
<evidence type="ECO:0000313" key="7">
    <source>
        <dbReference type="Proteomes" id="UP000541810"/>
    </source>
</evidence>
<comment type="similarity">
    <text evidence="1">Belongs to the Gfo/Idh/MocA family.</text>
</comment>
<dbReference type="SUPFAM" id="SSF55347">
    <property type="entry name" value="Glyceraldehyde-3-phosphate dehydrogenase-like, C-terminal domain"/>
    <property type="match status" value="1"/>
</dbReference>
<dbReference type="Pfam" id="PF01408">
    <property type="entry name" value="GFO_IDH_MocA"/>
    <property type="match status" value="1"/>
</dbReference>
<name>A0A7X0LJP7_9BACT</name>
<feature type="region of interest" description="Disordered" evidence="3">
    <location>
        <begin position="278"/>
        <end position="297"/>
    </location>
</feature>
<dbReference type="GO" id="GO:0016491">
    <property type="term" value="F:oxidoreductase activity"/>
    <property type="evidence" value="ECO:0007669"/>
    <property type="project" value="UniProtKB-KW"/>
</dbReference>
<sequence length="351" mass="37673">METPLRFGILGTGNIAHQFADGVAHARHSSIAAVGSRSDESARAFGAEYEINNAMCFGSYDQLIACDAIDAVYVSLPNHLHAPWTIKALEAGKHVLCEKPFAMDTAEAEAMFAASQRTGKRLMEAFMYRCHPLMDAVRDEVTSGSIGELRMIRASFCYRTSNIDQNVRFQPDIGGGALMDIGSYCLSFARFIAGREPSAAHIVGHQHATGVDDYATAVLRFDEDPAQPEPLRGTITAALTFGMTVQLNNTAHLGGTDGHLQVPIPWKPPASGGTYILGGQTPPRQDLADGKPGPPEPKAVTIASPAPLYGQQADAFALAVHAGTPMPVTRDDTLGNMRLINELNRQLRAAF</sequence>
<dbReference type="InterPro" id="IPR036291">
    <property type="entry name" value="NAD(P)-bd_dom_sf"/>
</dbReference>
<protein>
    <submittedName>
        <fullName evidence="6">Putative dehydrogenase</fullName>
    </submittedName>
</protein>
<dbReference type="PANTHER" id="PTHR22604">
    <property type="entry name" value="OXIDOREDUCTASES"/>
    <property type="match status" value="1"/>
</dbReference>
<dbReference type="Pfam" id="PF22725">
    <property type="entry name" value="GFO_IDH_MocA_C3"/>
    <property type="match status" value="1"/>
</dbReference>
<dbReference type="Gene3D" id="3.30.360.10">
    <property type="entry name" value="Dihydrodipicolinate Reductase, domain 2"/>
    <property type="match status" value="1"/>
</dbReference>